<keyword evidence="2" id="KW-0812">Transmembrane</keyword>
<organism evidence="3 4">
    <name type="scientific">Labedella phragmitis</name>
    <dbReference type="NCBI Taxonomy" id="2498849"/>
    <lineage>
        <taxon>Bacteria</taxon>
        <taxon>Bacillati</taxon>
        <taxon>Actinomycetota</taxon>
        <taxon>Actinomycetes</taxon>
        <taxon>Micrococcales</taxon>
        <taxon>Microbacteriaceae</taxon>
        <taxon>Labedella</taxon>
    </lineage>
</organism>
<evidence type="ECO:0000313" key="3">
    <source>
        <dbReference type="EMBL" id="RWZ52925.1"/>
    </source>
</evidence>
<evidence type="ECO:0000256" key="1">
    <source>
        <dbReference type="SAM" id="MobiDB-lite"/>
    </source>
</evidence>
<feature type="transmembrane region" description="Helical" evidence="2">
    <location>
        <begin position="12"/>
        <end position="34"/>
    </location>
</feature>
<keyword evidence="2" id="KW-1133">Transmembrane helix</keyword>
<name>A0A3S3Z6K6_9MICO</name>
<accession>A0A3S3Z6K6</accession>
<evidence type="ECO:0000256" key="2">
    <source>
        <dbReference type="SAM" id="Phobius"/>
    </source>
</evidence>
<proteinExistence type="predicted"/>
<dbReference type="EMBL" id="RZNB01000001">
    <property type="protein sequence ID" value="RWZ52925.1"/>
    <property type="molecule type" value="Genomic_DNA"/>
</dbReference>
<comment type="caution">
    <text evidence="3">The sequence shown here is derived from an EMBL/GenBank/DDBJ whole genome shotgun (WGS) entry which is preliminary data.</text>
</comment>
<dbReference type="Proteomes" id="UP000288547">
    <property type="component" value="Unassembled WGS sequence"/>
</dbReference>
<gene>
    <name evidence="3" type="ORF">ELQ90_03040</name>
</gene>
<keyword evidence="2" id="KW-0472">Membrane</keyword>
<keyword evidence="4" id="KW-1185">Reference proteome</keyword>
<evidence type="ECO:0000313" key="4">
    <source>
        <dbReference type="Proteomes" id="UP000288547"/>
    </source>
</evidence>
<sequence length="64" mass="6779">MFGDLAPSVSVLLASVVGGLLALIVSLWVSWAIIRGAVLSALRKHSDEQRAHERASRGGQPISQ</sequence>
<dbReference type="RefSeq" id="WP_128493768.1">
    <property type="nucleotide sequence ID" value="NZ_RZNB01000001.1"/>
</dbReference>
<protein>
    <submittedName>
        <fullName evidence="3">Uncharacterized protein</fullName>
    </submittedName>
</protein>
<dbReference type="AlphaFoldDB" id="A0A3S3Z6K6"/>
<reference evidence="3 4" key="1">
    <citation type="submission" date="2018-12" db="EMBL/GenBank/DDBJ databases">
        <authorList>
            <person name="Li F."/>
        </authorList>
    </citation>
    <scope>NUCLEOTIDE SEQUENCE [LARGE SCALE GENOMIC DNA]</scope>
    <source>
        <strain evidence="3 4">11W25H-1</strain>
    </source>
</reference>
<feature type="compositionally biased region" description="Basic and acidic residues" evidence="1">
    <location>
        <begin position="45"/>
        <end position="56"/>
    </location>
</feature>
<feature type="region of interest" description="Disordered" evidence="1">
    <location>
        <begin position="45"/>
        <end position="64"/>
    </location>
</feature>